<comment type="cofactor">
    <cofactor evidence="1 11">
        <name>Zn(2+)</name>
        <dbReference type="ChEBI" id="CHEBI:29105"/>
    </cofactor>
</comment>
<evidence type="ECO:0000256" key="10">
    <source>
        <dbReference type="ARBA" id="ARBA00023136"/>
    </source>
</evidence>
<keyword evidence="7 11" id="KW-0862">Zinc</keyword>
<keyword evidence="4 13" id="KW-0645">Protease</keyword>
<dbReference type="Proteomes" id="UP000010808">
    <property type="component" value="Chromosome"/>
</dbReference>
<dbReference type="eggNOG" id="COG0750">
    <property type="taxonomic scope" value="Bacteria"/>
</dbReference>
<evidence type="ECO:0000256" key="5">
    <source>
        <dbReference type="ARBA" id="ARBA00022692"/>
    </source>
</evidence>
<keyword evidence="6 11" id="KW-0378">Hydrolase</keyword>
<dbReference type="OrthoDB" id="9782003at2"/>
<gene>
    <name evidence="13" type="ORF">DESAM_22922</name>
</gene>
<comment type="similarity">
    <text evidence="3 11">Belongs to the peptidase M50B family.</text>
</comment>
<keyword evidence="11" id="KW-0479">Metal-binding</keyword>
<feature type="transmembrane region" description="Helical" evidence="11">
    <location>
        <begin position="328"/>
        <end position="350"/>
    </location>
</feature>
<dbReference type="InterPro" id="IPR008915">
    <property type="entry name" value="Peptidase_M50"/>
</dbReference>
<name>L0REJ8_9BACT</name>
<evidence type="ECO:0000256" key="1">
    <source>
        <dbReference type="ARBA" id="ARBA00001947"/>
    </source>
</evidence>
<dbReference type="Pfam" id="PF02163">
    <property type="entry name" value="Peptidase_M50"/>
    <property type="match status" value="1"/>
</dbReference>
<dbReference type="STRING" id="1121451.DESAM_22922"/>
<feature type="domain" description="PDZ" evidence="12">
    <location>
        <begin position="112"/>
        <end position="183"/>
    </location>
</feature>
<dbReference type="GO" id="GO:0004222">
    <property type="term" value="F:metalloendopeptidase activity"/>
    <property type="evidence" value="ECO:0007669"/>
    <property type="project" value="InterPro"/>
</dbReference>
<evidence type="ECO:0000256" key="8">
    <source>
        <dbReference type="ARBA" id="ARBA00022989"/>
    </source>
</evidence>
<dbReference type="SMART" id="SM00228">
    <property type="entry name" value="PDZ"/>
    <property type="match status" value="1"/>
</dbReference>
<dbReference type="PANTHER" id="PTHR42837">
    <property type="entry name" value="REGULATOR OF SIGMA-E PROTEASE RSEP"/>
    <property type="match status" value="1"/>
</dbReference>
<sequence length="356" mass="39016">MAWIFDFILVLGGLIFFHELGHFLVARALGIGVKTFSLGFGPRLTGFTWGATNYRLSLIPLGGYVSLAGEERDMTEDNGFTEKELFMNRPPWHRMLVVAAGPIFNFVLAWIIFWGIILSHGQMGLAPKVGKLQPDSPAFQAGIKVGDDILTIQGKKIIFWSDLADTIQTSTTDSLNFVISRNGEQHKIVVKPQVQELKNIFGEDIRRPVVGIVASGDSKTVELSGVSGAVAAAEQTWAVTKLICTSIVKMVERVVPMDSIGGPIMIAQAIKQQSERGILQLLQFTAFISINLGLLNLLPIPVLDGGHLLFYGLETVLRRPLNERLQAAATRVGLLLLFSLMAFAIFNDIVRTLSSK</sequence>
<evidence type="ECO:0000256" key="2">
    <source>
        <dbReference type="ARBA" id="ARBA00004141"/>
    </source>
</evidence>
<dbReference type="PANTHER" id="PTHR42837:SF2">
    <property type="entry name" value="MEMBRANE METALLOPROTEASE ARASP2, CHLOROPLASTIC-RELATED"/>
    <property type="match status" value="1"/>
</dbReference>
<evidence type="ECO:0000256" key="11">
    <source>
        <dbReference type="RuleBase" id="RU362031"/>
    </source>
</evidence>
<dbReference type="CDD" id="cd06163">
    <property type="entry name" value="S2P-M50_PDZ_RseP-like"/>
    <property type="match status" value="1"/>
</dbReference>
<evidence type="ECO:0000256" key="9">
    <source>
        <dbReference type="ARBA" id="ARBA00023049"/>
    </source>
</evidence>
<dbReference type="InterPro" id="IPR001478">
    <property type="entry name" value="PDZ"/>
</dbReference>
<dbReference type="HOGENOM" id="CLU_025778_1_0_7"/>
<dbReference type="AlphaFoldDB" id="L0REJ8"/>
<dbReference type="Gene3D" id="2.30.42.10">
    <property type="match status" value="1"/>
</dbReference>
<keyword evidence="14" id="KW-1185">Reference proteome</keyword>
<dbReference type="InterPro" id="IPR036034">
    <property type="entry name" value="PDZ_sf"/>
</dbReference>
<dbReference type="PATRIC" id="fig|1121451.3.peg.3130"/>
<dbReference type="NCBIfam" id="TIGR00054">
    <property type="entry name" value="RIP metalloprotease RseP"/>
    <property type="match status" value="2"/>
</dbReference>
<dbReference type="GO" id="GO:0016020">
    <property type="term" value="C:membrane"/>
    <property type="evidence" value="ECO:0007669"/>
    <property type="project" value="UniProtKB-SubCell"/>
</dbReference>
<dbReference type="GO" id="GO:0046872">
    <property type="term" value="F:metal ion binding"/>
    <property type="evidence" value="ECO:0007669"/>
    <property type="project" value="UniProtKB-KW"/>
</dbReference>
<evidence type="ECO:0000259" key="12">
    <source>
        <dbReference type="SMART" id="SM00228"/>
    </source>
</evidence>
<keyword evidence="9 11" id="KW-0482">Metalloprotease</keyword>
<evidence type="ECO:0000256" key="3">
    <source>
        <dbReference type="ARBA" id="ARBA00007931"/>
    </source>
</evidence>
<feature type="transmembrane region" description="Helical" evidence="11">
    <location>
        <begin position="95"/>
        <end position="118"/>
    </location>
</feature>
<keyword evidence="10 11" id="KW-0472">Membrane</keyword>
<dbReference type="KEGG" id="dhy:DESAM_22922"/>
<dbReference type="GO" id="GO:0006508">
    <property type="term" value="P:proteolysis"/>
    <property type="evidence" value="ECO:0007669"/>
    <property type="project" value="UniProtKB-KW"/>
</dbReference>
<feature type="transmembrane region" description="Helical" evidence="11">
    <location>
        <begin position="281"/>
        <end position="303"/>
    </location>
</feature>
<evidence type="ECO:0000256" key="4">
    <source>
        <dbReference type="ARBA" id="ARBA00022670"/>
    </source>
</evidence>
<accession>L0REJ8</accession>
<evidence type="ECO:0000256" key="7">
    <source>
        <dbReference type="ARBA" id="ARBA00022833"/>
    </source>
</evidence>
<evidence type="ECO:0000313" key="14">
    <source>
        <dbReference type="Proteomes" id="UP000010808"/>
    </source>
</evidence>
<reference evidence="13 14" key="1">
    <citation type="submission" date="2012-10" db="EMBL/GenBank/DDBJ databases">
        <authorList>
            <person name="Genoscope - CEA"/>
        </authorList>
    </citation>
    <scope>NUCLEOTIDE SEQUENCE [LARGE SCALE GENOMIC DNA]</scope>
    <source>
        <strain evidence="14">AM13 / DSM 14728</strain>
    </source>
</reference>
<dbReference type="RefSeq" id="WP_015337787.1">
    <property type="nucleotide sequence ID" value="NC_020055.1"/>
</dbReference>
<evidence type="ECO:0000256" key="6">
    <source>
        <dbReference type="ARBA" id="ARBA00022801"/>
    </source>
</evidence>
<keyword evidence="5 11" id="KW-0812">Transmembrane</keyword>
<dbReference type="EC" id="3.4.24.-" evidence="11"/>
<dbReference type="InterPro" id="IPR004387">
    <property type="entry name" value="Pept_M50_Zn"/>
</dbReference>
<organism evidence="13 14">
    <name type="scientific">Maridesulfovibrio hydrothermalis AM13 = DSM 14728</name>
    <dbReference type="NCBI Taxonomy" id="1121451"/>
    <lineage>
        <taxon>Bacteria</taxon>
        <taxon>Pseudomonadati</taxon>
        <taxon>Thermodesulfobacteriota</taxon>
        <taxon>Desulfovibrionia</taxon>
        <taxon>Desulfovibrionales</taxon>
        <taxon>Desulfovibrionaceae</taxon>
        <taxon>Maridesulfovibrio</taxon>
    </lineage>
</organism>
<protein>
    <recommendedName>
        <fullName evidence="11">Zinc metalloprotease</fullName>
        <ecNumber evidence="11">3.4.24.-</ecNumber>
    </recommendedName>
</protein>
<comment type="subcellular location">
    <subcellularLocation>
        <location evidence="2">Membrane</location>
        <topology evidence="2">Multi-pass membrane protein</topology>
    </subcellularLocation>
</comment>
<dbReference type="EMBL" id="FO203522">
    <property type="protein sequence ID" value="CCO25189.1"/>
    <property type="molecule type" value="Genomic_DNA"/>
</dbReference>
<dbReference type="CDD" id="cd23081">
    <property type="entry name" value="cpPDZ_EcRseP-like"/>
    <property type="match status" value="1"/>
</dbReference>
<evidence type="ECO:0000313" key="13">
    <source>
        <dbReference type="EMBL" id="CCO25189.1"/>
    </source>
</evidence>
<keyword evidence="8 11" id="KW-1133">Transmembrane helix</keyword>
<proteinExistence type="inferred from homology"/>
<dbReference type="SUPFAM" id="SSF50156">
    <property type="entry name" value="PDZ domain-like"/>
    <property type="match status" value="1"/>
</dbReference>